<keyword evidence="4" id="KW-1185">Reference proteome</keyword>
<reference evidence="3 4" key="1">
    <citation type="submission" date="2012-09" db="EMBL/GenBank/DDBJ databases">
        <title>Celeribacter baekdonensis B30 Genome Sequencing.</title>
        <authorList>
            <person name="Wang W."/>
        </authorList>
    </citation>
    <scope>NUCLEOTIDE SEQUENCE [LARGE SCALE GENOMIC DNA]</scope>
    <source>
        <strain evidence="3 4">B30</strain>
    </source>
</reference>
<dbReference type="PANTHER" id="PTHR31157:SF1">
    <property type="entry name" value="SCP DOMAIN-CONTAINING PROTEIN"/>
    <property type="match status" value="1"/>
</dbReference>
<sequence>MMSLIRGLIVFAIAVGGLGGPAHAADVRPMPKATVTIAVEQPKETARALIAAINAQRRARGLTKLKVNTALTHAAQAHADDLIRRNYFGHTSPEGLGPRERVLRAGYQSCLAGETLSYSWKTVEQAMAAWMTSDGHRRIVLNTQVKDIGIGIGPNNLFVAVFAKGCR</sequence>
<dbReference type="InterPro" id="IPR035940">
    <property type="entry name" value="CAP_sf"/>
</dbReference>
<dbReference type="InterPro" id="IPR014044">
    <property type="entry name" value="CAP_dom"/>
</dbReference>
<organism evidence="3 4">
    <name type="scientific">Celeribacter baekdonensis B30</name>
    <dbReference type="NCBI Taxonomy" id="1208323"/>
    <lineage>
        <taxon>Bacteria</taxon>
        <taxon>Pseudomonadati</taxon>
        <taxon>Pseudomonadota</taxon>
        <taxon>Alphaproteobacteria</taxon>
        <taxon>Rhodobacterales</taxon>
        <taxon>Roseobacteraceae</taxon>
        <taxon>Celeribacter</taxon>
    </lineage>
</organism>
<dbReference type="Gene3D" id="3.40.33.10">
    <property type="entry name" value="CAP"/>
    <property type="match status" value="1"/>
</dbReference>
<name>K2IIX1_9RHOB</name>
<dbReference type="AlphaFoldDB" id="K2IIX1"/>
<dbReference type="SUPFAM" id="SSF55797">
    <property type="entry name" value="PR-1-like"/>
    <property type="match status" value="1"/>
</dbReference>
<dbReference type="OrthoDB" id="9811255at2"/>
<dbReference type="PANTHER" id="PTHR31157">
    <property type="entry name" value="SCP DOMAIN-CONTAINING PROTEIN"/>
    <property type="match status" value="1"/>
</dbReference>
<feature type="chain" id="PRO_5003861014" evidence="1">
    <location>
        <begin position="25"/>
        <end position="167"/>
    </location>
</feature>
<accession>K2IIX1</accession>
<protein>
    <submittedName>
        <fullName evidence="3">Putative RNA polymerase ECF-subfamily sigma factor</fullName>
    </submittedName>
</protein>
<dbReference type="PATRIC" id="fig|1208323.3.peg.2978"/>
<comment type="caution">
    <text evidence="3">The sequence shown here is derived from an EMBL/GenBank/DDBJ whole genome shotgun (WGS) entry which is preliminary data.</text>
</comment>
<dbReference type="Pfam" id="PF00188">
    <property type="entry name" value="CAP"/>
    <property type="match status" value="1"/>
</dbReference>
<dbReference type="STRING" id="1208323.B30_14404"/>
<dbReference type="EMBL" id="AMRK01000008">
    <property type="protein sequence ID" value="EKE70086.1"/>
    <property type="molecule type" value="Genomic_DNA"/>
</dbReference>
<dbReference type="Proteomes" id="UP000006762">
    <property type="component" value="Unassembled WGS sequence"/>
</dbReference>
<feature type="domain" description="SCP" evidence="2">
    <location>
        <begin position="51"/>
        <end position="155"/>
    </location>
</feature>
<evidence type="ECO:0000313" key="3">
    <source>
        <dbReference type="EMBL" id="EKE70086.1"/>
    </source>
</evidence>
<evidence type="ECO:0000313" key="4">
    <source>
        <dbReference type="Proteomes" id="UP000006762"/>
    </source>
</evidence>
<gene>
    <name evidence="3" type="ORF">B30_14404</name>
</gene>
<feature type="signal peptide" evidence="1">
    <location>
        <begin position="1"/>
        <end position="24"/>
    </location>
</feature>
<dbReference type="CDD" id="cd05379">
    <property type="entry name" value="CAP_bacterial"/>
    <property type="match status" value="1"/>
</dbReference>
<proteinExistence type="predicted"/>
<dbReference type="eggNOG" id="COG2340">
    <property type="taxonomic scope" value="Bacteria"/>
</dbReference>
<evidence type="ECO:0000256" key="1">
    <source>
        <dbReference type="SAM" id="SignalP"/>
    </source>
</evidence>
<keyword evidence="1" id="KW-0732">Signal</keyword>
<evidence type="ECO:0000259" key="2">
    <source>
        <dbReference type="Pfam" id="PF00188"/>
    </source>
</evidence>